<evidence type="ECO:0000256" key="1">
    <source>
        <dbReference type="ARBA" id="ARBA00004370"/>
    </source>
</evidence>
<feature type="transmembrane region" description="Helical" evidence="8">
    <location>
        <begin position="65"/>
        <end position="86"/>
    </location>
</feature>
<keyword evidence="3 8" id="KW-0812">Transmembrane</keyword>
<dbReference type="SUPFAM" id="SSF81343">
    <property type="entry name" value="Fumarate reductase respiratory complex transmembrane subunits"/>
    <property type="match status" value="1"/>
</dbReference>
<dbReference type="OrthoDB" id="67843at2"/>
<sequence length="152" mass="16833">MAVRAPRTLRDARATYTTNGELAWWVFMRVSGLALIFLTFGHLYMSNIVIDAGQIDFSYVARRLSITWVKIYDTLLLGLAVLHGVNGARYSIEDYARHPGWRFGIKMGLYSATVLVMIIGIISLWAVDYTQYLNLPPDAMPGAAPGAVAPGH</sequence>
<keyword evidence="5 8" id="KW-1133">Transmembrane helix</keyword>
<evidence type="ECO:0000313" key="9">
    <source>
        <dbReference type="EMBL" id="ADI13495.1"/>
    </source>
</evidence>
<dbReference type="HOGENOM" id="CLU_145876_0_0_0"/>
<dbReference type="RefSeq" id="WP_013176875.1">
    <property type="nucleotide sequence ID" value="NC_014221.1"/>
</dbReference>
<reference evidence="9 10" key="2">
    <citation type="journal article" date="2011" name="Stand. Genomic Sci.">
        <title>Complete genome sequence of Truepera radiovictrix type strain (RQ-24).</title>
        <authorList>
            <person name="Ivanova N."/>
            <person name="Rohde C."/>
            <person name="Munk C."/>
            <person name="Nolan M."/>
            <person name="Lucas S."/>
            <person name="Del Rio T.G."/>
            <person name="Tice H."/>
            <person name="Deshpande S."/>
            <person name="Cheng J.F."/>
            <person name="Tapia R."/>
            <person name="Han C."/>
            <person name="Goodwin L."/>
            <person name="Pitluck S."/>
            <person name="Liolios K."/>
            <person name="Mavromatis K."/>
            <person name="Mikhailova N."/>
            <person name="Pati A."/>
            <person name="Chen A."/>
            <person name="Palaniappan K."/>
            <person name="Land M."/>
            <person name="Hauser L."/>
            <person name="Chang Y.J."/>
            <person name="Jeffries C.D."/>
            <person name="Brambilla E."/>
            <person name="Rohde M."/>
            <person name="Goker M."/>
            <person name="Tindall B.J."/>
            <person name="Woyke T."/>
            <person name="Bristow J."/>
            <person name="Eisen J.A."/>
            <person name="Markowitz V."/>
            <person name="Hugenholtz P."/>
            <person name="Kyrpides N.C."/>
            <person name="Klenk H.P."/>
            <person name="Lapidus A."/>
        </authorList>
    </citation>
    <scope>NUCLEOTIDE SEQUENCE [LARGE SCALE GENOMIC DNA]</scope>
    <source>
        <strain evidence="10">DSM 17093 / CIP 108686 / LMG 22925 / RQ-24</strain>
    </source>
</reference>
<feature type="transmembrane region" description="Helical" evidence="8">
    <location>
        <begin position="22"/>
        <end position="45"/>
    </location>
</feature>
<dbReference type="AlphaFoldDB" id="D7CRK5"/>
<dbReference type="KEGG" id="tra:Trad_0356"/>
<gene>
    <name evidence="9" type="ordered locus">Trad_0356</name>
</gene>
<dbReference type="InterPro" id="IPR034804">
    <property type="entry name" value="SQR/QFR_C/D"/>
</dbReference>
<accession>D7CRK5</accession>
<keyword evidence="4" id="KW-0479">Metal-binding</keyword>
<dbReference type="STRING" id="649638.Trad_0356"/>
<dbReference type="GO" id="GO:0046872">
    <property type="term" value="F:metal ion binding"/>
    <property type="evidence" value="ECO:0007669"/>
    <property type="project" value="UniProtKB-KW"/>
</dbReference>
<evidence type="ECO:0000256" key="8">
    <source>
        <dbReference type="SAM" id="Phobius"/>
    </source>
</evidence>
<evidence type="ECO:0000256" key="4">
    <source>
        <dbReference type="ARBA" id="ARBA00022723"/>
    </source>
</evidence>
<evidence type="ECO:0000256" key="5">
    <source>
        <dbReference type="ARBA" id="ARBA00022989"/>
    </source>
</evidence>
<evidence type="ECO:0000256" key="6">
    <source>
        <dbReference type="ARBA" id="ARBA00023004"/>
    </source>
</evidence>
<keyword evidence="7 8" id="KW-0472">Membrane</keyword>
<keyword evidence="10" id="KW-1185">Reference proteome</keyword>
<dbReference type="Gene3D" id="1.20.1300.10">
    <property type="entry name" value="Fumarate reductase/succinate dehydrogenase, transmembrane subunit"/>
    <property type="match status" value="1"/>
</dbReference>
<feature type="transmembrane region" description="Helical" evidence="8">
    <location>
        <begin position="107"/>
        <end position="127"/>
    </location>
</feature>
<dbReference type="CDD" id="cd03500">
    <property type="entry name" value="SQR_TypeA_SdhD_like"/>
    <property type="match status" value="1"/>
</dbReference>
<reference evidence="10" key="1">
    <citation type="submission" date="2010-05" db="EMBL/GenBank/DDBJ databases">
        <title>The complete genome of Truepera radiovictris DSM 17093.</title>
        <authorList>
            <consortium name="US DOE Joint Genome Institute (JGI-PGF)"/>
            <person name="Lucas S."/>
            <person name="Copeland A."/>
            <person name="Lapidus A."/>
            <person name="Glavina del Rio T."/>
            <person name="Dalin E."/>
            <person name="Tice H."/>
            <person name="Bruce D."/>
            <person name="Goodwin L."/>
            <person name="Pitluck S."/>
            <person name="Kyrpides N."/>
            <person name="Mavromatis K."/>
            <person name="Ovchinnikova G."/>
            <person name="Munk A.C."/>
            <person name="Detter J.C."/>
            <person name="Han C."/>
            <person name="Tapia R."/>
            <person name="Land M."/>
            <person name="Hauser L."/>
            <person name="Markowitz V."/>
            <person name="Cheng J.-F."/>
            <person name="Hugenholtz P."/>
            <person name="Woyke T."/>
            <person name="Wu D."/>
            <person name="Tindall B."/>
            <person name="Pomrenke H.G."/>
            <person name="Brambilla E."/>
            <person name="Klenk H.-P."/>
            <person name="Eisen J.A."/>
        </authorList>
    </citation>
    <scope>NUCLEOTIDE SEQUENCE [LARGE SCALE GENOMIC DNA]</scope>
    <source>
        <strain evidence="10">DSM 17093 / CIP 108686 / LMG 22925 / RQ-24</strain>
    </source>
</reference>
<protein>
    <submittedName>
        <fullName evidence="9">Succinate dehydrogenase, membrane subunit (SdhD)</fullName>
    </submittedName>
</protein>
<organism evidence="9 10">
    <name type="scientific">Truepera radiovictrix (strain DSM 17093 / CIP 108686 / LMG 22925 / RQ-24)</name>
    <dbReference type="NCBI Taxonomy" id="649638"/>
    <lineage>
        <taxon>Bacteria</taxon>
        <taxon>Thermotogati</taxon>
        <taxon>Deinococcota</taxon>
        <taxon>Deinococci</taxon>
        <taxon>Trueperales</taxon>
        <taxon>Trueperaceae</taxon>
        <taxon>Truepera</taxon>
    </lineage>
</organism>
<dbReference type="Proteomes" id="UP000000379">
    <property type="component" value="Chromosome"/>
</dbReference>
<dbReference type="Pfam" id="PF01127">
    <property type="entry name" value="Sdh_cyt"/>
    <property type="match status" value="1"/>
</dbReference>
<keyword evidence="2" id="KW-0349">Heme</keyword>
<keyword evidence="6" id="KW-0408">Iron</keyword>
<evidence type="ECO:0000313" key="10">
    <source>
        <dbReference type="Proteomes" id="UP000000379"/>
    </source>
</evidence>
<evidence type="ECO:0000256" key="2">
    <source>
        <dbReference type="ARBA" id="ARBA00022617"/>
    </source>
</evidence>
<dbReference type="EMBL" id="CP002049">
    <property type="protein sequence ID" value="ADI13495.1"/>
    <property type="molecule type" value="Genomic_DNA"/>
</dbReference>
<evidence type="ECO:0000256" key="7">
    <source>
        <dbReference type="ARBA" id="ARBA00023136"/>
    </source>
</evidence>
<proteinExistence type="predicted"/>
<evidence type="ECO:0000256" key="3">
    <source>
        <dbReference type="ARBA" id="ARBA00022692"/>
    </source>
</evidence>
<dbReference type="GO" id="GO:0016020">
    <property type="term" value="C:membrane"/>
    <property type="evidence" value="ECO:0007669"/>
    <property type="project" value="UniProtKB-SubCell"/>
</dbReference>
<name>D7CRK5_TRURR</name>
<dbReference type="InterPro" id="IPR000701">
    <property type="entry name" value="SuccDH_FuR_B_TM-su"/>
</dbReference>
<comment type="subcellular location">
    <subcellularLocation>
        <location evidence="1">Membrane</location>
    </subcellularLocation>
</comment>
<dbReference type="eggNOG" id="COG2142">
    <property type="taxonomic scope" value="Bacteria"/>
</dbReference>